<evidence type="ECO:0000313" key="3">
    <source>
        <dbReference type="Proteomes" id="UP000199427"/>
    </source>
</evidence>
<dbReference type="OrthoDB" id="9795531at2"/>
<dbReference type="AlphaFoldDB" id="A0A1H9LQ64"/>
<dbReference type="SUPFAM" id="SSF52833">
    <property type="entry name" value="Thioredoxin-like"/>
    <property type="match status" value="1"/>
</dbReference>
<gene>
    <name evidence="2" type="ORF">SAMN05216362_15011</name>
</gene>
<dbReference type="EMBL" id="FOES01000050">
    <property type="protein sequence ID" value="SER13530.1"/>
    <property type="molecule type" value="Genomic_DNA"/>
</dbReference>
<protein>
    <submittedName>
        <fullName evidence="2">Ribonucleoside-diphosphate reductase class Ib glutaredoxin subunit</fullName>
    </submittedName>
</protein>
<dbReference type="InterPro" id="IPR002109">
    <property type="entry name" value="Glutaredoxin"/>
</dbReference>
<dbReference type="Proteomes" id="UP000199427">
    <property type="component" value="Unassembled WGS sequence"/>
</dbReference>
<feature type="domain" description="Glutaredoxin" evidence="1">
    <location>
        <begin position="6"/>
        <end position="64"/>
    </location>
</feature>
<dbReference type="Gene3D" id="3.40.30.10">
    <property type="entry name" value="Glutaredoxin"/>
    <property type="match status" value="1"/>
</dbReference>
<proteinExistence type="predicted"/>
<dbReference type="RefSeq" id="WP_091775747.1">
    <property type="nucleotide sequence ID" value="NZ_FOES01000050.1"/>
</dbReference>
<dbReference type="InterPro" id="IPR036249">
    <property type="entry name" value="Thioredoxin-like_sf"/>
</dbReference>
<sequence length="78" mass="9107">MTKQSVTIYSHDQSQKSQRLKEQLDVWGVNYKEKNITDNPNYLLELQKQGVFATPAIFIDDTCIEGLQLDRIKHELQI</sequence>
<dbReference type="PROSITE" id="PS51354">
    <property type="entry name" value="GLUTAREDOXIN_2"/>
    <property type="match status" value="1"/>
</dbReference>
<dbReference type="STRING" id="571933.SAMN05216362_15011"/>
<name>A0A1H9LQ64_9BACI</name>
<keyword evidence="3" id="KW-1185">Reference proteome</keyword>
<accession>A0A1H9LQ64</accession>
<evidence type="ECO:0000313" key="2">
    <source>
        <dbReference type="EMBL" id="SER13530.1"/>
    </source>
</evidence>
<dbReference type="Pfam" id="PF00462">
    <property type="entry name" value="Glutaredoxin"/>
    <property type="match status" value="1"/>
</dbReference>
<evidence type="ECO:0000259" key="1">
    <source>
        <dbReference type="Pfam" id="PF00462"/>
    </source>
</evidence>
<reference evidence="2 3" key="1">
    <citation type="submission" date="2016-10" db="EMBL/GenBank/DDBJ databases">
        <authorList>
            <person name="de Groot N.N."/>
        </authorList>
    </citation>
    <scope>NUCLEOTIDE SEQUENCE [LARGE SCALE GENOMIC DNA]</scope>
    <source>
        <strain evidence="2 3">DSM 21633</strain>
    </source>
</reference>
<organism evidence="2 3">
    <name type="scientific">Piscibacillus halophilus</name>
    <dbReference type="NCBI Taxonomy" id="571933"/>
    <lineage>
        <taxon>Bacteria</taxon>
        <taxon>Bacillati</taxon>
        <taxon>Bacillota</taxon>
        <taxon>Bacilli</taxon>
        <taxon>Bacillales</taxon>
        <taxon>Bacillaceae</taxon>
        <taxon>Piscibacillus</taxon>
    </lineage>
</organism>